<evidence type="ECO:0000313" key="2">
    <source>
        <dbReference type="Proteomes" id="UP000232875"/>
    </source>
</evidence>
<dbReference type="Pfam" id="PF20180">
    <property type="entry name" value="UQCC2_CBP6"/>
    <property type="match status" value="1"/>
</dbReference>
<dbReference type="Proteomes" id="UP000232875">
    <property type="component" value="Unassembled WGS sequence"/>
</dbReference>
<dbReference type="OrthoDB" id="2107880at2759"/>
<keyword evidence="2" id="KW-1185">Reference proteome</keyword>
<name>A0A2N1JB01_9BASI</name>
<protein>
    <submittedName>
        <fullName evidence="1">Uncharacterized protein</fullName>
    </submittedName>
</protein>
<evidence type="ECO:0000313" key="1">
    <source>
        <dbReference type="EMBL" id="PKI83727.1"/>
    </source>
</evidence>
<proteinExistence type="predicted"/>
<accession>A0A2N1JB01</accession>
<dbReference type="AlphaFoldDB" id="A0A2N1JB01"/>
<reference evidence="1 2" key="1">
    <citation type="submission" date="2017-10" db="EMBL/GenBank/DDBJ databases">
        <title>A novel species of cold-tolerant Malassezia isolated from bats.</title>
        <authorList>
            <person name="Lorch J.M."/>
            <person name="Palmer J.M."/>
            <person name="Vanderwolf K.J."/>
            <person name="Schmidt K.Z."/>
            <person name="Verant M.L."/>
            <person name="Weller T.J."/>
            <person name="Blehert D.S."/>
        </authorList>
    </citation>
    <scope>NUCLEOTIDE SEQUENCE [LARGE SCALE GENOMIC DNA]</scope>
    <source>
        <strain evidence="1 2">NWHC:44797-103</strain>
    </source>
</reference>
<dbReference type="EMBL" id="KZ454991">
    <property type="protein sequence ID" value="PKI83727.1"/>
    <property type="molecule type" value="Genomic_DNA"/>
</dbReference>
<sequence>MAGAAQEVRKSLLKLAQSWPKDPLRPNLDFGEAIRRATETELSGPQARSNVAEARKSLAALERIRSSESLREVRASRFLPLTTVSYSTQYHTAGFFPALLYTARRGNGTRLPRPVGSTVGTPACT</sequence>
<gene>
    <name evidence="1" type="ORF">MVES_002716</name>
</gene>
<organism evidence="1 2">
    <name type="scientific">Malassezia vespertilionis</name>
    <dbReference type="NCBI Taxonomy" id="2020962"/>
    <lineage>
        <taxon>Eukaryota</taxon>
        <taxon>Fungi</taxon>
        <taxon>Dikarya</taxon>
        <taxon>Basidiomycota</taxon>
        <taxon>Ustilaginomycotina</taxon>
        <taxon>Malasseziomycetes</taxon>
        <taxon>Malasseziales</taxon>
        <taxon>Malasseziaceae</taxon>
        <taxon>Malassezia</taxon>
    </lineage>
</organism>